<evidence type="ECO:0000256" key="2">
    <source>
        <dbReference type="ARBA" id="ARBA00022801"/>
    </source>
</evidence>
<dbReference type="EMBL" id="FOQO01000001">
    <property type="protein sequence ID" value="SFH80907.1"/>
    <property type="molecule type" value="Genomic_DNA"/>
</dbReference>
<evidence type="ECO:0000256" key="1">
    <source>
        <dbReference type="ARBA" id="ARBA00008779"/>
    </source>
</evidence>
<dbReference type="AlphaFoldDB" id="A0A1I3D2I5"/>
<evidence type="ECO:0000313" key="5">
    <source>
        <dbReference type="Proteomes" id="UP000198670"/>
    </source>
</evidence>
<name>A0A1I3D2I5_9SPHI</name>
<dbReference type="InterPro" id="IPR017850">
    <property type="entry name" value="Alkaline_phosphatase_core_sf"/>
</dbReference>
<dbReference type="CDD" id="cd16143">
    <property type="entry name" value="ARS_like"/>
    <property type="match status" value="1"/>
</dbReference>
<dbReference type="GO" id="GO:0016787">
    <property type="term" value="F:hydrolase activity"/>
    <property type="evidence" value="ECO:0007669"/>
    <property type="project" value="UniProtKB-KW"/>
</dbReference>
<proteinExistence type="inferred from homology"/>
<dbReference type="InterPro" id="IPR024607">
    <property type="entry name" value="Sulfatase_CS"/>
</dbReference>
<dbReference type="InterPro" id="IPR052701">
    <property type="entry name" value="GAG_Ulvan_Degrading_Sulfatases"/>
</dbReference>
<dbReference type="Pfam" id="PF00884">
    <property type="entry name" value="Sulfatase"/>
    <property type="match status" value="1"/>
</dbReference>
<dbReference type="Gene3D" id="3.30.1120.10">
    <property type="match status" value="1"/>
</dbReference>
<keyword evidence="5" id="KW-1185">Reference proteome</keyword>
<sequence length="515" mass="56138">MKRILYGFFLIGFAIGCQINGGAQQKAIATHPNIIIINMDDLGYGDVGAYGATALQTPNIDRLAEGGVRFTNGYATSATCTPSRFALLTGVYPWRNENARILPGTAPLLIDTAQLTLPKILKKAGYHTGVVGKWHLGLGAGNANWNERITPGPNEVGFDYSFVMAATQDRVPTVYIENGSTVGLDPEDPIFVSYETNFEGEPTGLDHPELLKLKWHHGHNNSIVNGIPRIGFMKGGTAALWKDEEMADTFLAKAKAYITDHKEKPFFLYYAMQQPHVPRTPNPRFAGTTGLGSRGDAIAEADWCVGQLLELLEDENLLEHTLIVFTSDNGPVVNDGYQDDAVEKLGNHTPSGPFRGGKYSLYEGGVRIPFIVYWKGTVSPKVSDALVCQVDLLASFGKLTGSTVSTGDSEDYLDVLLGSSNAGRTSLILEASARTALRHGNWVLIPPYDGPAVNKQVNIELGNATEYQLFDLKNDPGQQQNVAKQQPDILEKLITEFERIRGADPGRHVKPLVLQ</sequence>
<dbReference type="SUPFAM" id="SSF53649">
    <property type="entry name" value="Alkaline phosphatase-like"/>
    <property type="match status" value="1"/>
</dbReference>
<protein>
    <submittedName>
        <fullName evidence="4">Arylsulfatase A</fullName>
    </submittedName>
</protein>
<dbReference type="InterPro" id="IPR000917">
    <property type="entry name" value="Sulfatase_N"/>
</dbReference>
<dbReference type="PANTHER" id="PTHR43751">
    <property type="entry name" value="SULFATASE"/>
    <property type="match status" value="1"/>
</dbReference>
<dbReference type="Gene3D" id="3.40.720.10">
    <property type="entry name" value="Alkaline Phosphatase, subunit A"/>
    <property type="match status" value="1"/>
</dbReference>
<evidence type="ECO:0000259" key="3">
    <source>
        <dbReference type="Pfam" id="PF00884"/>
    </source>
</evidence>
<dbReference type="PROSITE" id="PS51257">
    <property type="entry name" value="PROKAR_LIPOPROTEIN"/>
    <property type="match status" value="1"/>
</dbReference>
<reference evidence="4 5" key="1">
    <citation type="submission" date="2016-10" db="EMBL/GenBank/DDBJ databases">
        <authorList>
            <person name="de Groot N.N."/>
        </authorList>
    </citation>
    <scope>NUCLEOTIDE SEQUENCE [LARGE SCALE GENOMIC DNA]</scope>
    <source>
        <strain evidence="4 5">RK1</strain>
    </source>
</reference>
<dbReference type="PANTHER" id="PTHR43751:SF7">
    <property type="entry name" value="ARYLSULPHATASE A"/>
    <property type="match status" value="1"/>
</dbReference>
<dbReference type="PROSITE" id="PS00523">
    <property type="entry name" value="SULFATASE_1"/>
    <property type="match status" value="1"/>
</dbReference>
<organism evidence="4 5">
    <name type="scientific">Parapedobacter indicus</name>
    <dbReference type="NCBI Taxonomy" id="1477437"/>
    <lineage>
        <taxon>Bacteria</taxon>
        <taxon>Pseudomonadati</taxon>
        <taxon>Bacteroidota</taxon>
        <taxon>Sphingobacteriia</taxon>
        <taxon>Sphingobacteriales</taxon>
        <taxon>Sphingobacteriaceae</taxon>
        <taxon>Parapedobacter</taxon>
    </lineage>
</organism>
<accession>A0A1I3D2I5</accession>
<comment type="similarity">
    <text evidence="1">Belongs to the sulfatase family.</text>
</comment>
<dbReference type="PROSITE" id="PS00149">
    <property type="entry name" value="SULFATASE_2"/>
    <property type="match status" value="1"/>
</dbReference>
<dbReference type="RefSeq" id="WP_090623093.1">
    <property type="nucleotide sequence ID" value="NZ_FOQO01000001.1"/>
</dbReference>
<gene>
    <name evidence="4" type="ORF">SAMN05444682_101289</name>
</gene>
<dbReference type="OrthoDB" id="9764377at2"/>
<evidence type="ECO:0000313" key="4">
    <source>
        <dbReference type="EMBL" id="SFH80907.1"/>
    </source>
</evidence>
<feature type="domain" description="Sulfatase N-terminal" evidence="3">
    <location>
        <begin position="32"/>
        <end position="401"/>
    </location>
</feature>
<dbReference type="STRING" id="1477437.SAMN05444682_101289"/>
<dbReference type="Proteomes" id="UP000198670">
    <property type="component" value="Unassembled WGS sequence"/>
</dbReference>
<keyword evidence="2" id="KW-0378">Hydrolase</keyword>